<name>A0A2P2Q3Y7_RHIMU</name>
<organism evidence="1">
    <name type="scientific">Rhizophora mucronata</name>
    <name type="common">Asiatic mangrove</name>
    <dbReference type="NCBI Taxonomy" id="61149"/>
    <lineage>
        <taxon>Eukaryota</taxon>
        <taxon>Viridiplantae</taxon>
        <taxon>Streptophyta</taxon>
        <taxon>Embryophyta</taxon>
        <taxon>Tracheophyta</taxon>
        <taxon>Spermatophyta</taxon>
        <taxon>Magnoliopsida</taxon>
        <taxon>eudicotyledons</taxon>
        <taxon>Gunneridae</taxon>
        <taxon>Pentapetalae</taxon>
        <taxon>rosids</taxon>
        <taxon>fabids</taxon>
        <taxon>Malpighiales</taxon>
        <taxon>Rhizophoraceae</taxon>
        <taxon>Rhizophora</taxon>
    </lineage>
</organism>
<sequence length="21" mass="2424">MHWIDILTQHDIVKHPGVGLN</sequence>
<dbReference type="EMBL" id="GGEC01081197">
    <property type="protein sequence ID" value="MBX61681.1"/>
    <property type="molecule type" value="Transcribed_RNA"/>
</dbReference>
<proteinExistence type="predicted"/>
<reference evidence="1" key="1">
    <citation type="submission" date="2018-02" db="EMBL/GenBank/DDBJ databases">
        <title>Rhizophora mucronata_Transcriptome.</title>
        <authorList>
            <person name="Meera S.P."/>
            <person name="Sreeshan A."/>
            <person name="Augustine A."/>
        </authorList>
    </citation>
    <scope>NUCLEOTIDE SEQUENCE</scope>
    <source>
        <tissue evidence="1">Leaf</tissue>
    </source>
</reference>
<evidence type="ECO:0000313" key="1">
    <source>
        <dbReference type="EMBL" id="MBX61681.1"/>
    </source>
</evidence>
<dbReference type="AlphaFoldDB" id="A0A2P2Q3Y7"/>
<protein>
    <submittedName>
        <fullName evidence="1">Uncharacterized protein</fullName>
    </submittedName>
</protein>
<accession>A0A2P2Q3Y7</accession>